<dbReference type="CDD" id="cd02020">
    <property type="entry name" value="CMPK"/>
    <property type="match status" value="1"/>
</dbReference>
<protein>
    <recommendedName>
        <fullName evidence="8">Cytidylate kinase</fullName>
        <shortName evidence="8">CK</shortName>
        <ecNumber evidence="8">2.7.4.25</ecNumber>
    </recommendedName>
    <alternativeName>
        <fullName evidence="8">Cytidine monophosphate kinase</fullName>
        <shortName evidence="8">CMP kinase</shortName>
    </alternativeName>
</protein>
<keyword evidence="5 8" id="KW-0067">ATP-binding</keyword>
<organism evidence="10">
    <name type="scientific">Thermomicrobium roseum</name>
    <dbReference type="NCBI Taxonomy" id="500"/>
    <lineage>
        <taxon>Bacteria</taxon>
        <taxon>Pseudomonadati</taxon>
        <taxon>Thermomicrobiota</taxon>
        <taxon>Thermomicrobia</taxon>
        <taxon>Thermomicrobiales</taxon>
        <taxon>Thermomicrobiaceae</taxon>
        <taxon>Thermomicrobium</taxon>
    </lineage>
</organism>
<sequence length="250" mass="27357">MVGKECQFVVAIDGPAGSGKSTVGAEVARRLGALYFDTGVVYRTLALVASEQGIPPDDAERLAQLAQTLSLRVGPPSVDDGRLYDVWLDGRDVTWAIRSPEIDRLASLVSAHPPVRQALLRLQRELARNGRVVMAGRDIGTVVMPDAPVKIWLHASLEERARRRQRDLAKRGIVQSLDELIAELAERDRRDATRAVAPMRPADDAIIIDTDNRSIEEVVEAVLAIVRERCECTEHGADSHSVASVTTTQN</sequence>
<dbReference type="GO" id="GO:0006220">
    <property type="term" value="P:pyrimidine nucleotide metabolic process"/>
    <property type="evidence" value="ECO:0007669"/>
    <property type="project" value="UniProtKB-UniRule"/>
</dbReference>
<evidence type="ECO:0000256" key="2">
    <source>
        <dbReference type="ARBA" id="ARBA00022679"/>
    </source>
</evidence>
<comment type="catalytic activity">
    <reaction evidence="7 8">
        <text>CMP + ATP = CDP + ADP</text>
        <dbReference type="Rhea" id="RHEA:11600"/>
        <dbReference type="ChEBI" id="CHEBI:30616"/>
        <dbReference type="ChEBI" id="CHEBI:58069"/>
        <dbReference type="ChEBI" id="CHEBI:60377"/>
        <dbReference type="ChEBI" id="CHEBI:456216"/>
        <dbReference type="EC" id="2.7.4.25"/>
    </reaction>
</comment>
<dbReference type="GO" id="GO:0036431">
    <property type="term" value="F:dCMP kinase activity"/>
    <property type="evidence" value="ECO:0007669"/>
    <property type="project" value="InterPro"/>
</dbReference>
<comment type="similarity">
    <text evidence="1 8">Belongs to the cytidylate kinase family. Type 1 subfamily.</text>
</comment>
<dbReference type="Pfam" id="PF02224">
    <property type="entry name" value="Cytidylate_kin"/>
    <property type="match status" value="1"/>
</dbReference>
<dbReference type="GO" id="GO:0015949">
    <property type="term" value="P:nucleobase-containing small molecule interconversion"/>
    <property type="evidence" value="ECO:0007669"/>
    <property type="project" value="TreeGrafter"/>
</dbReference>
<evidence type="ECO:0000256" key="7">
    <source>
        <dbReference type="ARBA" id="ARBA00048478"/>
    </source>
</evidence>
<evidence type="ECO:0000259" key="9">
    <source>
        <dbReference type="Pfam" id="PF02224"/>
    </source>
</evidence>
<dbReference type="EC" id="2.7.4.25" evidence="8"/>
<comment type="catalytic activity">
    <reaction evidence="6 8">
        <text>dCMP + ATP = dCDP + ADP</text>
        <dbReference type="Rhea" id="RHEA:25094"/>
        <dbReference type="ChEBI" id="CHEBI:30616"/>
        <dbReference type="ChEBI" id="CHEBI:57566"/>
        <dbReference type="ChEBI" id="CHEBI:58593"/>
        <dbReference type="ChEBI" id="CHEBI:456216"/>
        <dbReference type="EC" id="2.7.4.25"/>
    </reaction>
</comment>
<dbReference type="GO" id="GO:0005829">
    <property type="term" value="C:cytosol"/>
    <property type="evidence" value="ECO:0007669"/>
    <property type="project" value="TreeGrafter"/>
</dbReference>
<dbReference type="PANTHER" id="PTHR21299">
    <property type="entry name" value="CYTIDYLATE KINASE/PANTOATE-BETA-ALANINE LIGASE"/>
    <property type="match status" value="1"/>
</dbReference>
<feature type="binding site" evidence="8">
    <location>
        <begin position="14"/>
        <end position="22"/>
    </location>
    <ligand>
        <name>ATP</name>
        <dbReference type="ChEBI" id="CHEBI:30616"/>
    </ligand>
</feature>
<evidence type="ECO:0000256" key="4">
    <source>
        <dbReference type="ARBA" id="ARBA00022777"/>
    </source>
</evidence>
<dbReference type="GO" id="GO:0005524">
    <property type="term" value="F:ATP binding"/>
    <property type="evidence" value="ECO:0007669"/>
    <property type="project" value="UniProtKB-UniRule"/>
</dbReference>
<feature type="domain" description="Cytidylate kinase" evidence="9">
    <location>
        <begin position="10"/>
        <end position="227"/>
    </location>
</feature>
<evidence type="ECO:0000256" key="1">
    <source>
        <dbReference type="ARBA" id="ARBA00009427"/>
    </source>
</evidence>
<dbReference type="HAMAP" id="MF_00238">
    <property type="entry name" value="Cytidyl_kinase_type1"/>
    <property type="match status" value="1"/>
</dbReference>
<evidence type="ECO:0000256" key="5">
    <source>
        <dbReference type="ARBA" id="ARBA00022840"/>
    </source>
</evidence>
<reference evidence="10" key="1">
    <citation type="journal article" date="2020" name="mSystems">
        <title>Genome- and Community-Level Interaction Insights into Carbon Utilization and Element Cycling Functions of Hydrothermarchaeota in Hydrothermal Sediment.</title>
        <authorList>
            <person name="Zhou Z."/>
            <person name="Liu Y."/>
            <person name="Xu W."/>
            <person name="Pan J."/>
            <person name="Luo Z.H."/>
            <person name="Li M."/>
        </authorList>
    </citation>
    <scope>NUCLEOTIDE SEQUENCE [LARGE SCALE GENOMIC DNA]</scope>
    <source>
        <strain evidence="10">SpSt-222</strain>
    </source>
</reference>
<comment type="caution">
    <text evidence="10">The sequence shown here is derived from an EMBL/GenBank/DDBJ whole genome shotgun (WGS) entry which is preliminary data.</text>
</comment>
<evidence type="ECO:0000313" key="10">
    <source>
        <dbReference type="EMBL" id="HEF64358.1"/>
    </source>
</evidence>
<dbReference type="InterPro" id="IPR011994">
    <property type="entry name" value="Cytidylate_kinase_dom"/>
</dbReference>
<dbReference type="Gene3D" id="3.40.50.300">
    <property type="entry name" value="P-loop containing nucleotide triphosphate hydrolases"/>
    <property type="match status" value="1"/>
</dbReference>
<name>A0A7C1FZM0_THERO</name>
<evidence type="ECO:0000256" key="6">
    <source>
        <dbReference type="ARBA" id="ARBA00047615"/>
    </source>
</evidence>
<dbReference type="EMBL" id="DSJL01000003">
    <property type="protein sequence ID" value="HEF64358.1"/>
    <property type="molecule type" value="Genomic_DNA"/>
</dbReference>
<dbReference type="PANTHER" id="PTHR21299:SF2">
    <property type="entry name" value="CYTIDYLATE KINASE"/>
    <property type="match status" value="1"/>
</dbReference>
<keyword evidence="2 8" id="KW-0808">Transferase</keyword>
<dbReference type="CDD" id="cd02019">
    <property type="entry name" value="NK"/>
    <property type="match status" value="1"/>
</dbReference>
<gene>
    <name evidence="8" type="primary">cmk</name>
    <name evidence="10" type="ORF">ENP47_01935</name>
</gene>
<keyword evidence="3 8" id="KW-0547">Nucleotide-binding</keyword>
<keyword evidence="4 8" id="KW-0418">Kinase</keyword>
<dbReference type="AlphaFoldDB" id="A0A7C1FZM0"/>
<dbReference type="InterPro" id="IPR027417">
    <property type="entry name" value="P-loop_NTPase"/>
</dbReference>
<accession>A0A7C1FZM0</accession>
<proteinExistence type="inferred from homology"/>
<dbReference type="NCBIfam" id="TIGR00017">
    <property type="entry name" value="cmk"/>
    <property type="match status" value="1"/>
</dbReference>
<comment type="subcellular location">
    <subcellularLocation>
        <location evidence="8">Cytoplasm</location>
    </subcellularLocation>
</comment>
<dbReference type="InterPro" id="IPR003136">
    <property type="entry name" value="Cytidylate_kin"/>
</dbReference>
<dbReference type="SUPFAM" id="SSF52540">
    <property type="entry name" value="P-loop containing nucleoside triphosphate hydrolases"/>
    <property type="match status" value="1"/>
</dbReference>
<keyword evidence="8" id="KW-0963">Cytoplasm</keyword>
<evidence type="ECO:0000256" key="3">
    <source>
        <dbReference type="ARBA" id="ARBA00022741"/>
    </source>
</evidence>
<evidence type="ECO:0000256" key="8">
    <source>
        <dbReference type="HAMAP-Rule" id="MF_00238"/>
    </source>
</evidence>